<evidence type="ECO:0000259" key="4">
    <source>
        <dbReference type="Pfam" id="PF00534"/>
    </source>
</evidence>
<evidence type="ECO:0000256" key="2">
    <source>
        <dbReference type="ARBA" id="ARBA00022676"/>
    </source>
</evidence>
<evidence type="ECO:0000256" key="3">
    <source>
        <dbReference type="ARBA" id="ARBA00022679"/>
    </source>
</evidence>
<dbReference type="Gene3D" id="3.40.50.2000">
    <property type="entry name" value="Glycogen Phosphorylase B"/>
    <property type="match status" value="2"/>
</dbReference>
<dbReference type="PANTHER" id="PTHR12526:SF640">
    <property type="entry name" value="COLANIC ACID BIOSYNTHESIS GLYCOSYLTRANSFERASE WCAL-RELATED"/>
    <property type="match status" value="1"/>
</dbReference>
<accession>A0ABV9R6X0</accession>
<keyword evidence="2 6" id="KW-0328">Glycosyltransferase</keyword>
<evidence type="ECO:0000256" key="1">
    <source>
        <dbReference type="ARBA" id="ARBA00009481"/>
    </source>
</evidence>
<evidence type="ECO:0000313" key="7">
    <source>
        <dbReference type="Proteomes" id="UP001595960"/>
    </source>
</evidence>
<comment type="caution">
    <text evidence="6">The sequence shown here is derived from an EMBL/GenBank/DDBJ whole genome shotgun (WGS) entry which is preliminary data.</text>
</comment>
<dbReference type="Proteomes" id="UP001595960">
    <property type="component" value="Unassembled WGS sequence"/>
</dbReference>
<dbReference type="SUPFAM" id="SSF53756">
    <property type="entry name" value="UDP-Glycosyltransferase/glycogen phosphorylase"/>
    <property type="match status" value="1"/>
</dbReference>
<dbReference type="Pfam" id="PF13439">
    <property type="entry name" value="Glyco_transf_4"/>
    <property type="match status" value="1"/>
</dbReference>
<sequence length="385" mass="41375">MTTVIHAITPGDHFSPRTGSAIPTVVHGLASAAARDVPPWPQAVVVDRSTMRPRYDSAEPIEYDSAPWLTRNERGLDLVRARLGGVRRGTARFFTPVADAIRAREPSIVLAHNAPVLPWLLRDSPHQVILYAHNDLLRTYTRAEAGRALAGVAAIVCVSDSLADRTRAALPPALADQVHVVPNGVDAVQFSPAGDDAPPRPPGKPLRIMFVGRMIAEKGPDVLVEAAARLQRPDLEFVIVGSRGFARDAPLSAFERELRRTAQDSGADIRFEPFVDRMSLPDLLRSADALVVPSRWAEPSGLTASEGLATGLPVIASRIGGLPDVVGDAGILVAPDDPATLADAIAALADDPAERARRAAASRAYALAHDWSWSWARLRRVLEEL</sequence>
<proteinExistence type="inferred from homology"/>
<comment type="similarity">
    <text evidence="1">Belongs to the glycosyltransferase group 1 family. Glycosyltransferase 4 subfamily.</text>
</comment>
<organism evidence="6 7">
    <name type="scientific">Agromyces aurantiacus</name>
    <dbReference type="NCBI Taxonomy" id="165814"/>
    <lineage>
        <taxon>Bacteria</taxon>
        <taxon>Bacillati</taxon>
        <taxon>Actinomycetota</taxon>
        <taxon>Actinomycetes</taxon>
        <taxon>Micrococcales</taxon>
        <taxon>Microbacteriaceae</taxon>
        <taxon>Agromyces</taxon>
    </lineage>
</organism>
<feature type="domain" description="Glycosyl transferase family 1" evidence="4">
    <location>
        <begin position="200"/>
        <end position="362"/>
    </location>
</feature>
<name>A0ABV9R6X0_9MICO</name>
<protein>
    <submittedName>
        <fullName evidence="6">Glycosyltransferase family 4 protein</fullName>
        <ecNumber evidence="6">2.4.-.-</ecNumber>
    </submittedName>
</protein>
<dbReference type="InterPro" id="IPR028098">
    <property type="entry name" value="Glyco_trans_4-like_N"/>
</dbReference>
<dbReference type="EC" id="2.4.-.-" evidence="6"/>
<feature type="domain" description="Glycosyltransferase subfamily 4-like N-terminal" evidence="5">
    <location>
        <begin position="74"/>
        <end position="187"/>
    </location>
</feature>
<gene>
    <name evidence="6" type="ORF">ACFPER_04585</name>
</gene>
<dbReference type="CDD" id="cd03801">
    <property type="entry name" value="GT4_PimA-like"/>
    <property type="match status" value="1"/>
</dbReference>
<dbReference type="GO" id="GO:0016757">
    <property type="term" value="F:glycosyltransferase activity"/>
    <property type="evidence" value="ECO:0007669"/>
    <property type="project" value="UniProtKB-KW"/>
</dbReference>
<dbReference type="RefSeq" id="WP_204390943.1">
    <property type="nucleotide sequence ID" value="NZ_JAFBBW010000001.1"/>
</dbReference>
<dbReference type="EMBL" id="JBHSJC010000001">
    <property type="protein sequence ID" value="MFC4828057.1"/>
    <property type="molecule type" value="Genomic_DNA"/>
</dbReference>
<keyword evidence="3 6" id="KW-0808">Transferase</keyword>
<evidence type="ECO:0000259" key="5">
    <source>
        <dbReference type="Pfam" id="PF13439"/>
    </source>
</evidence>
<dbReference type="PANTHER" id="PTHR12526">
    <property type="entry name" value="GLYCOSYLTRANSFERASE"/>
    <property type="match status" value="1"/>
</dbReference>
<dbReference type="Pfam" id="PF00534">
    <property type="entry name" value="Glycos_transf_1"/>
    <property type="match status" value="1"/>
</dbReference>
<evidence type="ECO:0000313" key="6">
    <source>
        <dbReference type="EMBL" id="MFC4828057.1"/>
    </source>
</evidence>
<dbReference type="InterPro" id="IPR001296">
    <property type="entry name" value="Glyco_trans_1"/>
</dbReference>
<reference evidence="7" key="1">
    <citation type="journal article" date="2019" name="Int. J. Syst. Evol. Microbiol.">
        <title>The Global Catalogue of Microorganisms (GCM) 10K type strain sequencing project: providing services to taxonomists for standard genome sequencing and annotation.</title>
        <authorList>
            <consortium name="The Broad Institute Genomics Platform"/>
            <consortium name="The Broad Institute Genome Sequencing Center for Infectious Disease"/>
            <person name="Wu L."/>
            <person name="Ma J."/>
        </authorList>
    </citation>
    <scope>NUCLEOTIDE SEQUENCE [LARGE SCALE GENOMIC DNA]</scope>
    <source>
        <strain evidence="7">CGMCC 1.12192</strain>
    </source>
</reference>
<keyword evidence="7" id="KW-1185">Reference proteome</keyword>